<organism evidence="6">
    <name type="scientific">Desulfatirhabdium butyrativorans</name>
    <dbReference type="NCBI Taxonomy" id="340467"/>
    <lineage>
        <taxon>Bacteria</taxon>
        <taxon>Pseudomonadati</taxon>
        <taxon>Thermodesulfobacteriota</taxon>
        <taxon>Desulfobacteria</taxon>
        <taxon>Desulfobacterales</taxon>
        <taxon>Desulfatirhabdiaceae</taxon>
        <taxon>Desulfatirhabdium</taxon>
    </lineage>
</organism>
<name>A0A7C4W7T0_9BACT</name>
<dbReference type="Pfam" id="PF17953">
    <property type="entry name" value="Csm4_C"/>
    <property type="match status" value="1"/>
</dbReference>
<evidence type="ECO:0000313" key="6">
    <source>
        <dbReference type="EMBL" id="HGU34357.1"/>
    </source>
</evidence>
<evidence type="ECO:0000256" key="4">
    <source>
        <dbReference type="ARBA" id="ARBA00023118"/>
    </source>
</evidence>
<gene>
    <name evidence="6" type="primary">csm4</name>
    <name evidence="6" type="ORF">ENS29_16150</name>
</gene>
<dbReference type="NCBIfam" id="TIGR01903">
    <property type="entry name" value="cas5_csm4"/>
    <property type="match status" value="1"/>
</dbReference>
<dbReference type="EMBL" id="DSUH01000370">
    <property type="protein sequence ID" value="HGU34357.1"/>
    <property type="molecule type" value="Genomic_DNA"/>
</dbReference>
<keyword evidence="4" id="KW-0051">Antiviral defense</keyword>
<comment type="caution">
    <text evidence="6">The sequence shown here is derived from an EMBL/GenBank/DDBJ whole genome shotgun (WGS) entry which is preliminary data.</text>
</comment>
<evidence type="ECO:0000256" key="1">
    <source>
        <dbReference type="ARBA" id="ARBA00005772"/>
    </source>
</evidence>
<proteinExistence type="inferred from homology"/>
<dbReference type="AlphaFoldDB" id="A0A7C4W7T0"/>
<dbReference type="GO" id="GO:0003723">
    <property type="term" value="F:RNA binding"/>
    <property type="evidence" value="ECO:0007669"/>
    <property type="project" value="UniProtKB-KW"/>
</dbReference>
<feature type="domain" description="Csm4 C-terminal" evidence="5">
    <location>
        <begin position="234"/>
        <end position="309"/>
    </location>
</feature>
<dbReference type="InterPro" id="IPR005510">
    <property type="entry name" value="Csm4"/>
</dbReference>
<protein>
    <recommendedName>
        <fullName evidence="2">CRISPR system Cms protein Csm4</fullName>
    </recommendedName>
</protein>
<comment type="similarity">
    <text evidence="1">Belongs to the CRISPR-associated Csm4 family.</text>
</comment>
<evidence type="ECO:0000256" key="2">
    <source>
        <dbReference type="ARBA" id="ARBA00016109"/>
    </source>
</evidence>
<dbReference type="GO" id="GO:0051607">
    <property type="term" value="P:defense response to virus"/>
    <property type="evidence" value="ECO:0007669"/>
    <property type="project" value="UniProtKB-KW"/>
</dbReference>
<sequence length="339" mass="38066">MRVFKLKFRSALHVDSKGSGNPEVSDEFIRSDTLSAALALSWAALYPKEANDGFFHNPPYRVSSAFPYIEEILLFPMPVWRIWKDIDPKQRKEAKGIRWLSQMLFEEVLEGKPMNLGTAHIRRLKNGIAVSQTELDRNPTLETLQPWIQTERQRVSVDRLGVPKEGGLFFFALQFFGPETGLYFLADVEGESLERFRAALTFLGDRGIGADRSSGLGHFEVVSEADFKFKESEKASGAITLSLFNPGAEDSIEKLLQKTAYGLITRSGWISQSTIGRPPVRVFTEGSYFSAKPKGRVVATLPDRIRDHHKLSLSHSACRDFRAVFLPCAEPPCLKEVSP</sequence>
<evidence type="ECO:0000256" key="3">
    <source>
        <dbReference type="ARBA" id="ARBA00022884"/>
    </source>
</evidence>
<keyword evidence="3" id="KW-0694">RNA-binding</keyword>
<accession>A0A7C4W7T0</accession>
<dbReference type="InterPro" id="IPR040932">
    <property type="entry name" value="Csm4_C"/>
</dbReference>
<evidence type="ECO:0000259" key="5">
    <source>
        <dbReference type="Pfam" id="PF17953"/>
    </source>
</evidence>
<reference evidence="6" key="1">
    <citation type="journal article" date="2020" name="mSystems">
        <title>Genome- and Community-Level Interaction Insights into Carbon Utilization and Element Cycling Functions of Hydrothermarchaeota in Hydrothermal Sediment.</title>
        <authorList>
            <person name="Zhou Z."/>
            <person name="Liu Y."/>
            <person name="Xu W."/>
            <person name="Pan J."/>
            <person name="Luo Z.H."/>
            <person name="Li M."/>
        </authorList>
    </citation>
    <scope>NUCLEOTIDE SEQUENCE [LARGE SCALE GENOMIC DNA]</scope>
    <source>
        <strain evidence="6">SpSt-477</strain>
    </source>
</reference>